<protein>
    <submittedName>
        <fullName evidence="1">Uncharacterized protein</fullName>
    </submittedName>
</protein>
<evidence type="ECO:0000313" key="1">
    <source>
        <dbReference type="EMBL" id="MPL72612.1"/>
    </source>
</evidence>
<sequence>MIRLRQPREGLISSDRLEIRALPEKLTENMHYNIGYQLCHLYLPDTHLMILSD</sequence>
<reference evidence="1" key="1">
    <citation type="submission" date="2019-08" db="EMBL/GenBank/DDBJ databases">
        <authorList>
            <person name="Kucharzyk K."/>
            <person name="Murdoch R.W."/>
            <person name="Higgins S."/>
            <person name="Loffler F."/>
        </authorList>
    </citation>
    <scope>NUCLEOTIDE SEQUENCE</scope>
</reference>
<organism evidence="1">
    <name type="scientific">bioreactor metagenome</name>
    <dbReference type="NCBI Taxonomy" id="1076179"/>
    <lineage>
        <taxon>unclassified sequences</taxon>
        <taxon>metagenomes</taxon>
        <taxon>ecological metagenomes</taxon>
    </lineage>
</organism>
<dbReference type="AlphaFoldDB" id="A0A644U2J2"/>
<name>A0A644U2J2_9ZZZZ</name>
<gene>
    <name evidence="1" type="ORF">SDC9_18398</name>
</gene>
<proteinExistence type="predicted"/>
<dbReference type="EMBL" id="VSSQ01000067">
    <property type="protein sequence ID" value="MPL72612.1"/>
    <property type="molecule type" value="Genomic_DNA"/>
</dbReference>
<comment type="caution">
    <text evidence="1">The sequence shown here is derived from an EMBL/GenBank/DDBJ whole genome shotgun (WGS) entry which is preliminary data.</text>
</comment>
<accession>A0A644U2J2</accession>